<feature type="compositionally biased region" description="Basic and acidic residues" evidence="1">
    <location>
        <begin position="54"/>
        <end position="64"/>
    </location>
</feature>
<evidence type="ECO:0000313" key="3">
    <source>
        <dbReference type="Proteomes" id="UP001152484"/>
    </source>
</evidence>
<reference evidence="2" key="1">
    <citation type="submission" date="2022-07" db="EMBL/GenBank/DDBJ databases">
        <authorList>
            <person name="Macas J."/>
            <person name="Novak P."/>
            <person name="Neumann P."/>
        </authorList>
    </citation>
    <scope>NUCLEOTIDE SEQUENCE</scope>
</reference>
<dbReference type="Proteomes" id="UP001152484">
    <property type="component" value="Unassembled WGS sequence"/>
</dbReference>
<evidence type="ECO:0000313" key="2">
    <source>
        <dbReference type="EMBL" id="CAH9069318.1"/>
    </source>
</evidence>
<comment type="caution">
    <text evidence="2">The sequence shown here is derived from an EMBL/GenBank/DDBJ whole genome shotgun (WGS) entry which is preliminary data.</text>
</comment>
<evidence type="ECO:0000256" key="1">
    <source>
        <dbReference type="SAM" id="MobiDB-lite"/>
    </source>
</evidence>
<gene>
    <name evidence="2" type="ORF">CEURO_LOCUS3148</name>
</gene>
<feature type="compositionally biased region" description="Basic and acidic residues" evidence="1">
    <location>
        <begin position="103"/>
        <end position="122"/>
    </location>
</feature>
<dbReference type="AlphaFoldDB" id="A0A9P0YN23"/>
<feature type="region of interest" description="Disordered" evidence="1">
    <location>
        <begin position="49"/>
        <end position="122"/>
    </location>
</feature>
<accession>A0A9P0YN23</accession>
<sequence length="122" mass="13855">MASVWKPVKESFCPRKSRSNLEGSARLIGTWLRATKGRIQSECNKWLVPVGGGQRKEHDAKNSDNYDAEENGGGLNWATDGPKLIGDKTNQKRRRIEGEGNEDTDKHMEVEQDQEKMERRVT</sequence>
<organism evidence="2 3">
    <name type="scientific">Cuscuta europaea</name>
    <name type="common">European dodder</name>
    <dbReference type="NCBI Taxonomy" id="41803"/>
    <lineage>
        <taxon>Eukaryota</taxon>
        <taxon>Viridiplantae</taxon>
        <taxon>Streptophyta</taxon>
        <taxon>Embryophyta</taxon>
        <taxon>Tracheophyta</taxon>
        <taxon>Spermatophyta</taxon>
        <taxon>Magnoliopsida</taxon>
        <taxon>eudicotyledons</taxon>
        <taxon>Gunneridae</taxon>
        <taxon>Pentapetalae</taxon>
        <taxon>asterids</taxon>
        <taxon>lamiids</taxon>
        <taxon>Solanales</taxon>
        <taxon>Convolvulaceae</taxon>
        <taxon>Cuscuteae</taxon>
        <taxon>Cuscuta</taxon>
        <taxon>Cuscuta subgen. Cuscuta</taxon>
    </lineage>
</organism>
<keyword evidence="3" id="KW-1185">Reference proteome</keyword>
<dbReference type="EMBL" id="CAMAPE010000005">
    <property type="protein sequence ID" value="CAH9069318.1"/>
    <property type="molecule type" value="Genomic_DNA"/>
</dbReference>
<protein>
    <submittedName>
        <fullName evidence="2">Uncharacterized protein</fullName>
    </submittedName>
</protein>
<name>A0A9P0YN23_CUSEU</name>
<proteinExistence type="predicted"/>